<evidence type="ECO:0008006" key="4">
    <source>
        <dbReference type="Google" id="ProtNLM"/>
    </source>
</evidence>
<dbReference type="AlphaFoldDB" id="A0A1H3B9N1"/>
<dbReference type="OrthoDB" id="9775382at2"/>
<keyword evidence="3" id="KW-1185">Reference proteome</keyword>
<dbReference type="Proteomes" id="UP000199595">
    <property type="component" value="Unassembled WGS sequence"/>
</dbReference>
<gene>
    <name evidence="2" type="ORF">SAMN05444411_10551</name>
</gene>
<reference evidence="2 3" key="1">
    <citation type="submission" date="2016-10" db="EMBL/GenBank/DDBJ databases">
        <authorList>
            <person name="de Groot N.N."/>
        </authorList>
    </citation>
    <scope>NUCLEOTIDE SEQUENCE [LARGE SCALE GENOMIC DNA]</scope>
    <source>
        <strain evidence="2 3">DSM 24956</strain>
    </source>
</reference>
<dbReference type="STRING" id="762486.SAMN05444411_10551"/>
<feature type="signal peptide" evidence="1">
    <location>
        <begin position="1"/>
        <end position="19"/>
    </location>
</feature>
<dbReference type="InterPro" id="IPR046495">
    <property type="entry name" value="DUF6588"/>
</dbReference>
<proteinExistence type="predicted"/>
<evidence type="ECO:0000313" key="2">
    <source>
        <dbReference type="EMBL" id="SDX38341.1"/>
    </source>
</evidence>
<sequence length="336" mass="36571">MRKLSLFLLGLLFSMSVKAQEFELLLLANDDASLLMKNYMTPVMEGMQSGMNNGWYHTAKTHKKLGFDITILANAAMVPTSSQSFEFNSADYKYLSSSSSTINTIMGGENNSTIDIRIPEAGNYKIASFTMPDGIKDDVPLSAVPSPMIQASLGVFKGTDLSVRYLPEIKTDDVEGNLIGLGVKHDIMQYLGPLDKLPLNIAVFGGFTKMDATYLIGDINGLQGSNQEATFELTTYTAQAIASLDFPVITLYGGIGYEKGTSTLKLNGTYELDYTIEGTNTTITESVTDPINMDFDTDGISAKIGARLNIGFFKIFGDYSIKNYNTATAGIAFSFR</sequence>
<evidence type="ECO:0000256" key="1">
    <source>
        <dbReference type="SAM" id="SignalP"/>
    </source>
</evidence>
<dbReference type="RefSeq" id="WP_139170944.1">
    <property type="nucleotide sequence ID" value="NZ_FNNJ01000005.1"/>
</dbReference>
<organism evidence="2 3">
    <name type="scientific">Lutibacter oricola</name>
    <dbReference type="NCBI Taxonomy" id="762486"/>
    <lineage>
        <taxon>Bacteria</taxon>
        <taxon>Pseudomonadati</taxon>
        <taxon>Bacteroidota</taxon>
        <taxon>Flavobacteriia</taxon>
        <taxon>Flavobacteriales</taxon>
        <taxon>Flavobacteriaceae</taxon>
        <taxon>Lutibacter</taxon>
    </lineage>
</organism>
<protein>
    <recommendedName>
        <fullName evidence="4">Outer membrane protein beta-barrel domain-containing protein</fullName>
    </recommendedName>
</protein>
<keyword evidence="1" id="KW-0732">Signal</keyword>
<feature type="chain" id="PRO_5011592746" description="Outer membrane protein beta-barrel domain-containing protein" evidence="1">
    <location>
        <begin position="20"/>
        <end position="336"/>
    </location>
</feature>
<name>A0A1H3B9N1_9FLAO</name>
<evidence type="ECO:0000313" key="3">
    <source>
        <dbReference type="Proteomes" id="UP000199595"/>
    </source>
</evidence>
<dbReference type="Pfam" id="PF20230">
    <property type="entry name" value="DUF6588"/>
    <property type="match status" value="1"/>
</dbReference>
<accession>A0A1H3B9N1</accession>
<dbReference type="EMBL" id="FNNJ01000005">
    <property type="protein sequence ID" value="SDX38341.1"/>
    <property type="molecule type" value="Genomic_DNA"/>
</dbReference>